<dbReference type="InterPro" id="IPR032781">
    <property type="entry name" value="ABC_tran_Xtn"/>
</dbReference>
<dbReference type="EMBL" id="FPHG01000028">
    <property type="protein sequence ID" value="SFV55605.1"/>
    <property type="molecule type" value="Genomic_DNA"/>
</dbReference>
<name>A0A1W1BQ49_9ZZZZ</name>
<dbReference type="InterPro" id="IPR003439">
    <property type="entry name" value="ABC_transporter-like_ATP-bd"/>
</dbReference>
<feature type="domain" description="ABC transporter" evidence="4">
    <location>
        <begin position="322"/>
        <end position="531"/>
    </location>
</feature>
<dbReference type="CDD" id="cd03221">
    <property type="entry name" value="ABCF_EF-3"/>
    <property type="match status" value="2"/>
</dbReference>
<feature type="domain" description="ABC transporter" evidence="4">
    <location>
        <begin position="2"/>
        <end position="254"/>
    </location>
</feature>
<dbReference type="InterPro" id="IPR051309">
    <property type="entry name" value="ABCF_ATPase"/>
</dbReference>
<reference evidence="5" key="1">
    <citation type="submission" date="2016-10" db="EMBL/GenBank/DDBJ databases">
        <authorList>
            <person name="de Groot N.N."/>
        </authorList>
    </citation>
    <scope>NUCLEOTIDE SEQUENCE</scope>
</reference>
<evidence type="ECO:0000313" key="5">
    <source>
        <dbReference type="EMBL" id="SFV55605.1"/>
    </source>
</evidence>
<dbReference type="SUPFAM" id="SSF52540">
    <property type="entry name" value="P-loop containing nucleoside triphosphate hydrolases"/>
    <property type="match status" value="2"/>
</dbReference>
<dbReference type="GO" id="GO:0005524">
    <property type="term" value="F:ATP binding"/>
    <property type="evidence" value="ECO:0007669"/>
    <property type="project" value="UniProtKB-KW"/>
</dbReference>
<protein>
    <submittedName>
        <fullName evidence="5">ABC transporter ATP-binding protein uup</fullName>
    </submittedName>
</protein>
<dbReference type="AlphaFoldDB" id="A0A1W1BQ49"/>
<evidence type="ECO:0000256" key="1">
    <source>
        <dbReference type="ARBA" id="ARBA00022737"/>
    </source>
</evidence>
<dbReference type="PANTHER" id="PTHR42855:SF2">
    <property type="entry name" value="DRUG RESISTANCE ABC TRANSPORTER,ATP-BINDING PROTEIN"/>
    <property type="match status" value="1"/>
</dbReference>
<organism evidence="5">
    <name type="scientific">hydrothermal vent metagenome</name>
    <dbReference type="NCBI Taxonomy" id="652676"/>
    <lineage>
        <taxon>unclassified sequences</taxon>
        <taxon>metagenomes</taxon>
        <taxon>ecological metagenomes</taxon>
    </lineage>
</organism>
<keyword evidence="3 5" id="KW-0067">ATP-binding</keyword>
<dbReference type="InterPro" id="IPR003593">
    <property type="entry name" value="AAA+_ATPase"/>
</dbReference>
<keyword evidence="1" id="KW-0677">Repeat</keyword>
<dbReference type="InterPro" id="IPR027417">
    <property type="entry name" value="P-loop_NTPase"/>
</dbReference>
<dbReference type="GO" id="GO:0016887">
    <property type="term" value="F:ATP hydrolysis activity"/>
    <property type="evidence" value="ECO:0007669"/>
    <property type="project" value="InterPro"/>
</dbReference>
<dbReference type="Pfam" id="PF12848">
    <property type="entry name" value="ABC_tran_Xtn"/>
    <property type="match status" value="1"/>
</dbReference>
<evidence type="ECO:0000259" key="4">
    <source>
        <dbReference type="PROSITE" id="PS50893"/>
    </source>
</evidence>
<dbReference type="Gene3D" id="3.40.50.300">
    <property type="entry name" value="P-loop containing nucleotide triphosphate hydrolases"/>
    <property type="match status" value="2"/>
</dbReference>
<sequence length="531" mass="59855">MISTVNLVQRYGKRVLFDKINITLDGGKRYGLIGANGAGKSTLMKIMSGELEPTDGEIRIQAGSRLGMLGQNQYAFENFSLRDAVLYGNKKLFDAQKEKEKLYVEGDFEDDAVNNRLAELEMICADEDPTYESDVKIEKLLESLGFSSSQHDDLMSSITGGDKFKILLAQVLFLKPDILLLDEPTNNLDIETISWLENELSRHEGVLLIISHDRHFLNGVVTHILDLDFSDIREFTGNYDDWYIAANLVAKQNEADRGKALKEKDELEKFIARFSANASKAKQATSRQKKLDKLDVADIRLSSRRDPSIMFKPHRDIGNEVLEIIDLNKSYDDKKVFEGLSLKIEKGDKVALIGSNGVGKTTLLEIIMENIPQDSGIFKWGQTITSSYFPQNATDIVVGDNKLYDWLQGHDPKWHIDELRKVLGRMLFSGEEQEKKVSDCSGGEKHRVMLSKMMMDSANFLVLDEPNNHLDLEAIVALGEALHNYKGGVICVSHDRELIDAFATRVIKIKEDGTIIDFDGDYEAFVEEYGH</sequence>
<gene>
    <name evidence="5" type="ORF">MNB_SV-9-1628</name>
</gene>
<evidence type="ECO:0000256" key="2">
    <source>
        <dbReference type="ARBA" id="ARBA00022741"/>
    </source>
</evidence>
<dbReference type="FunFam" id="3.40.50.300:FF:000070">
    <property type="entry name" value="Putative ABC transporter ATP-binding component"/>
    <property type="match status" value="1"/>
</dbReference>
<dbReference type="Pfam" id="PF00005">
    <property type="entry name" value="ABC_tran"/>
    <property type="match status" value="2"/>
</dbReference>
<accession>A0A1W1BQ49</accession>
<evidence type="ECO:0000256" key="3">
    <source>
        <dbReference type="ARBA" id="ARBA00022840"/>
    </source>
</evidence>
<proteinExistence type="predicted"/>
<dbReference type="PANTHER" id="PTHR42855">
    <property type="entry name" value="ABC TRANSPORTER ATP-BINDING SUBUNIT"/>
    <property type="match status" value="1"/>
</dbReference>
<dbReference type="PROSITE" id="PS50893">
    <property type="entry name" value="ABC_TRANSPORTER_2"/>
    <property type="match status" value="2"/>
</dbReference>
<dbReference type="FunFam" id="3.40.50.300:FF:000011">
    <property type="entry name" value="Putative ABC transporter ATP-binding component"/>
    <property type="match status" value="1"/>
</dbReference>
<keyword evidence="2" id="KW-0547">Nucleotide-binding</keyword>
<dbReference type="SMART" id="SM00382">
    <property type="entry name" value="AAA"/>
    <property type="match status" value="2"/>
</dbReference>